<proteinExistence type="predicted"/>
<protein>
    <submittedName>
        <fullName evidence="2">Transposase</fullName>
    </submittedName>
</protein>
<dbReference type="WBParaSite" id="ACRNAN_Path_417.g1594.t1">
    <property type="protein sequence ID" value="ACRNAN_Path_417.g1594.t1"/>
    <property type="gene ID" value="ACRNAN_Path_417.g1594"/>
</dbReference>
<name>A0A914C7T4_9BILA</name>
<evidence type="ECO:0000313" key="1">
    <source>
        <dbReference type="Proteomes" id="UP000887540"/>
    </source>
</evidence>
<accession>A0A914C7T4</accession>
<keyword evidence="1" id="KW-1185">Reference proteome</keyword>
<evidence type="ECO:0000313" key="2">
    <source>
        <dbReference type="WBParaSite" id="ACRNAN_Path_417.g1594.t1"/>
    </source>
</evidence>
<reference evidence="2" key="1">
    <citation type="submission" date="2022-11" db="UniProtKB">
        <authorList>
            <consortium name="WormBaseParasite"/>
        </authorList>
    </citation>
    <scope>IDENTIFICATION</scope>
</reference>
<dbReference type="AlphaFoldDB" id="A0A914C7T4"/>
<dbReference type="Proteomes" id="UP000887540">
    <property type="component" value="Unplaced"/>
</dbReference>
<sequence length="178" mass="20442">MDNINRAKGNGIKNKLSKATAYLWYSKFRSNKMDIEDKKRSGRPREVDRVAVVNDVEAHPSMTTVFKKWLKSRWVPKELTEAQKRKRVEIAPRLLRRHRRSPIWSTRRTARTFPQATSTYSDSWNTGCEEKSSERSEKCTNLLLNSLILRTENGTAVGSTNAKNNGKVVESGGGYFDY</sequence>
<organism evidence="1 2">
    <name type="scientific">Acrobeloides nanus</name>
    <dbReference type="NCBI Taxonomy" id="290746"/>
    <lineage>
        <taxon>Eukaryota</taxon>
        <taxon>Metazoa</taxon>
        <taxon>Ecdysozoa</taxon>
        <taxon>Nematoda</taxon>
        <taxon>Chromadorea</taxon>
        <taxon>Rhabditida</taxon>
        <taxon>Tylenchina</taxon>
        <taxon>Cephalobomorpha</taxon>
        <taxon>Cephaloboidea</taxon>
        <taxon>Cephalobidae</taxon>
        <taxon>Acrobeloides</taxon>
    </lineage>
</organism>